<accession>A0A444X248</accession>
<feature type="transmembrane region" description="Helical" evidence="6">
    <location>
        <begin position="134"/>
        <end position="155"/>
    </location>
</feature>
<keyword evidence="3" id="KW-0862">Zinc</keyword>
<dbReference type="PANTHER" id="PTHR33680:SF1">
    <property type="entry name" value="OS05G0489500 PROTEIN"/>
    <property type="match status" value="1"/>
</dbReference>
<dbReference type="PANTHER" id="PTHR33680">
    <property type="entry name" value="OS07G0190500 PROTEIN"/>
    <property type="match status" value="1"/>
</dbReference>
<evidence type="ECO:0000313" key="8">
    <source>
        <dbReference type="EMBL" id="RYQ83751.1"/>
    </source>
</evidence>
<evidence type="ECO:0000256" key="6">
    <source>
        <dbReference type="SAM" id="Phobius"/>
    </source>
</evidence>
<sequence>MSRRSRGNQCSSNGSISEEGTSSSKKDEEKTLFGRCFCGQGVVLLQSGTLTNPGRWFVRCPLWKMMDCKYFVWVDEIDRGWEGLARALVRKNQDSSYGNHEVNLTGQRRGIQENSVKILLKIGKLQGEIRIIRSWIITIFLSLLICVGLNLLQLINR</sequence>
<keyword evidence="6" id="KW-0812">Transmembrane</keyword>
<name>A0A444X248_ARAHY</name>
<evidence type="ECO:0000256" key="2">
    <source>
        <dbReference type="ARBA" id="ARBA00022771"/>
    </source>
</evidence>
<dbReference type="GO" id="GO:0008270">
    <property type="term" value="F:zinc ion binding"/>
    <property type="evidence" value="ECO:0007669"/>
    <property type="project" value="UniProtKB-KW"/>
</dbReference>
<evidence type="ECO:0000256" key="5">
    <source>
        <dbReference type="SAM" id="MobiDB-lite"/>
    </source>
</evidence>
<dbReference type="EMBL" id="SDMP01000020">
    <property type="protein sequence ID" value="RYQ83751.1"/>
    <property type="molecule type" value="Genomic_DNA"/>
</dbReference>
<dbReference type="Proteomes" id="UP000289738">
    <property type="component" value="Chromosome B10"/>
</dbReference>
<evidence type="ECO:0000256" key="1">
    <source>
        <dbReference type="ARBA" id="ARBA00022723"/>
    </source>
</evidence>
<keyword evidence="1" id="KW-0479">Metal-binding</keyword>
<protein>
    <recommendedName>
        <fullName evidence="7">GRF-type domain-containing protein</fullName>
    </recommendedName>
</protein>
<dbReference type="Pfam" id="PF06839">
    <property type="entry name" value="Zn_ribbon_GRF"/>
    <property type="match status" value="1"/>
</dbReference>
<reference evidence="8 9" key="1">
    <citation type="submission" date="2019-01" db="EMBL/GenBank/DDBJ databases">
        <title>Sequencing of cultivated peanut Arachis hypogaea provides insights into genome evolution and oil improvement.</title>
        <authorList>
            <person name="Chen X."/>
        </authorList>
    </citation>
    <scope>NUCLEOTIDE SEQUENCE [LARGE SCALE GENOMIC DNA]</scope>
    <source>
        <strain evidence="9">cv. Fuhuasheng</strain>
        <tissue evidence="8">Leaves</tissue>
    </source>
</reference>
<keyword evidence="2 4" id="KW-0863">Zinc-finger</keyword>
<proteinExistence type="predicted"/>
<keyword evidence="9" id="KW-1185">Reference proteome</keyword>
<organism evidence="8 9">
    <name type="scientific">Arachis hypogaea</name>
    <name type="common">Peanut</name>
    <dbReference type="NCBI Taxonomy" id="3818"/>
    <lineage>
        <taxon>Eukaryota</taxon>
        <taxon>Viridiplantae</taxon>
        <taxon>Streptophyta</taxon>
        <taxon>Embryophyta</taxon>
        <taxon>Tracheophyta</taxon>
        <taxon>Spermatophyta</taxon>
        <taxon>Magnoliopsida</taxon>
        <taxon>eudicotyledons</taxon>
        <taxon>Gunneridae</taxon>
        <taxon>Pentapetalae</taxon>
        <taxon>rosids</taxon>
        <taxon>fabids</taxon>
        <taxon>Fabales</taxon>
        <taxon>Fabaceae</taxon>
        <taxon>Papilionoideae</taxon>
        <taxon>50 kb inversion clade</taxon>
        <taxon>dalbergioids sensu lato</taxon>
        <taxon>Dalbergieae</taxon>
        <taxon>Pterocarpus clade</taxon>
        <taxon>Arachis</taxon>
    </lineage>
</organism>
<evidence type="ECO:0000256" key="3">
    <source>
        <dbReference type="ARBA" id="ARBA00022833"/>
    </source>
</evidence>
<feature type="domain" description="GRF-type" evidence="7">
    <location>
        <begin position="36"/>
        <end position="77"/>
    </location>
</feature>
<dbReference type="AlphaFoldDB" id="A0A444X248"/>
<evidence type="ECO:0000313" key="9">
    <source>
        <dbReference type="Proteomes" id="UP000289738"/>
    </source>
</evidence>
<evidence type="ECO:0000256" key="4">
    <source>
        <dbReference type="PROSITE-ProRule" id="PRU01343"/>
    </source>
</evidence>
<evidence type="ECO:0000259" key="7">
    <source>
        <dbReference type="PROSITE" id="PS51999"/>
    </source>
</evidence>
<keyword evidence="6" id="KW-1133">Transmembrane helix</keyword>
<feature type="region of interest" description="Disordered" evidence="5">
    <location>
        <begin position="1"/>
        <end position="26"/>
    </location>
</feature>
<feature type="compositionally biased region" description="Polar residues" evidence="5">
    <location>
        <begin position="7"/>
        <end position="23"/>
    </location>
</feature>
<comment type="caution">
    <text evidence="8">The sequence shown here is derived from an EMBL/GenBank/DDBJ whole genome shotgun (WGS) entry which is preliminary data.</text>
</comment>
<keyword evidence="6" id="KW-0472">Membrane</keyword>
<dbReference type="InterPro" id="IPR010666">
    <property type="entry name" value="Znf_GRF"/>
</dbReference>
<dbReference type="PROSITE" id="PS51999">
    <property type="entry name" value="ZF_GRF"/>
    <property type="match status" value="1"/>
</dbReference>
<gene>
    <name evidence="8" type="ORF">Ahy_B10g102568</name>
</gene>